<dbReference type="GO" id="GO:0005886">
    <property type="term" value="C:plasma membrane"/>
    <property type="evidence" value="ECO:0007669"/>
    <property type="project" value="TreeGrafter"/>
</dbReference>
<evidence type="ECO:0000313" key="6">
    <source>
        <dbReference type="EMBL" id="KAG9319522.1"/>
    </source>
</evidence>
<evidence type="ECO:0000256" key="1">
    <source>
        <dbReference type="ARBA" id="ARBA00004141"/>
    </source>
</evidence>
<dbReference type="Proteomes" id="UP000717515">
    <property type="component" value="Unassembled WGS sequence"/>
</dbReference>
<dbReference type="InterPro" id="IPR036259">
    <property type="entry name" value="MFS_trans_sf"/>
</dbReference>
<dbReference type="PANTHER" id="PTHR23501">
    <property type="entry name" value="MAJOR FACILITATOR SUPERFAMILY"/>
    <property type="match status" value="1"/>
</dbReference>
<evidence type="ECO:0008006" key="8">
    <source>
        <dbReference type="Google" id="ProtNLM"/>
    </source>
</evidence>
<feature type="transmembrane region" description="Helical" evidence="5">
    <location>
        <begin position="409"/>
        <end position="428"/>
    </location>
</feature>
<dbReference type="GO" id="GO:0022857">
    <property type="term" value="F:transmembrane transporter activity"/>
    <property type="evidence" value="ECO:0007669"/>
    <property type="project" value="InterPro"/>
</dbReference>
<feature type="transmembrane region" description="Helical" evidence="5">
    <location>
        <begin position="369"/>
        <end position="389"/>
    </location>
</feature>
<reference evidence="6" key="1">
    <citation type="submission" date="2021-07" db="EMBL/GenBank/DDBJ databases">
        <title>Draft genome of Mortierella alpina, strain LL118, isolated from an aspen leaf litter sample.</title>
        <authorList>
            <person name="Yang S."/>
            <person name="Vinatzer B.A."/>
        </authorList>
    </citation>
    <scope>NUCLEOTIDE SEQUENCE</scope>
    <source>
        <strain evidence="6">LL118</strain>
    </source>
</reference>
<accession>A0A9P8CUB7</accession>
<dbReference type="EMBL" id="JAIFTL010000431">
    <property type="protein sequence ID" value="KAG9319522.1"/>
    <property type="molecule type" value="Genomic_DNA"/>
</dbReference>
<evidence type="ECO:0000256" key="5">
    <source>
        <dbReference type="SAM" id="Phobius"/>
    </source>
</evidence>
<evidence type="ECO:0000313" key="7">
    <source>
        <dbReference type="Proteomes" id="UP000717515"/>
    </source>
</evidence>
<feature type="transmembrane region" description="Helical" evidence="5">
    <location>
        <begin position="331"/>
        <end position="348"/>
    </location>
</feature>
<feature type="transmembrane region" description="Helical" evidence="5">
    <location>
        <begin position="252"/>
        <end position="271"/>
    </location>
</feature>
<name>A0A9P8CUB7_MORAP</name>
<feature type="transmembrane region" description="Helical" evidence="5">
    <location>
        <begin position="215"/>
        <end position="232"/>
    </location>
</feature>
<feature type="transmembrane region" description="Helical" evidence="5">
    <location>
        <begin position="184"/>
        <end position="203"/>
    </location>
</feature>
<comment type="subcellular location">
    <subcellularLocation>
        <location evidence="1">Membrane</location>
        <topology evidence="1">Multi-pass membrane protein</topology>
    </subcellularLocation>
</comment>
<sequence>MIPDILDPNCLVARLSMRNRVLKGGGDISLLHLAEFGENTPRSVMEHVLVRPMSHDHNDLPPTESGNTPDAESYSKMLDRSLWTKREYLIICAAVLFQAFAYSFESNMYYSALSYVAAYLISTSIGSILPTILQILRAALVPFFIKFSDVCGRAESISIAMALYLIGITIQGAAKSFVQVAVGQIFYGMGSTGVLVLTQVLIADTTRLIDRGVMFALWDLPSIASVFIVQALTDPLTLPKPGEPEDKWRRAFLVMGIVSVVGAAVLLVPLWRLQRKALRDRTRRFERRSVQWLLREFDTIGALLLTLGMSLTLLPMILASSYEGNWKNGKIIAMICSGIVAILLLVIWEAKFADRPIMSMKIWGNRTAFGALVITLVFAIMSSVNYQYLALYLVVSRNISYGDAYLLERGYPIGITIHVLGVGLMIPARLPDASDAFVVISQAIAGGGAGIANVASTVAVTGIVDKKDVATVIGAQQVLSSIGYAIGGALAGGVWTQYLPKRLEKHITSPYDQHLALNDPLKYIPGLDPLTKGQLIDAYADSQMLMSIITCCLAVIAFVCAMMMQHVDLLQDQPDRDQEACDELDLAVTKNSAE</sequence>
<feature type="transmembrane region" description="Helical" evidence="5">
    <location>
        <begin position="544"/>
        <end position="564"/>
    </location>
</feature>
<organism evidence="6 7">
    <name type="scientific">Mortierella alpina</name>
    <name type="common">Oleaginous fungus</name>
    <name type="synonym">Mortierella renispora</name>
    <dbReference type="NCBI Taxonomy" id="64518"/>
    <lineage>
        <taxon>Eukaryota</taxon>
        <taxon>Fungi</taxon>
        <taxon>Fungi incertae sedis</taxon>
        <taxon>Mucoromycota</taxon>
        <taxon>Mortierellomycotina</taxon>
        <taxon>Mortierellomycetes</taxon>
        <taxon>Mortierellales</taxon>
        <taxon>Mortierellaceae</taxon>
        <taxon>Mortierella</taxon>
    </lineage>
</organism>
<dbReference type="AlphaFoldDB" id="A0A9P8CUB7"/>
<dbReference type="Gene3D" id="1.20.1250.20">
    <property type="entry name" value="MFS general substrate transporter like domains"/>
    <property type="match status" value="1"/>
</dbReference>
<dbReference type="PANTHER" id="PTHR23501:SF87">
    <property type="entry name" value="SIDEROPHORE IRON TRANSPORTER 2"/>
    <property type="match status" value="1"/>
</dbReference>
<keyword evidence="3 5" id="KW-1133">Transmembrane helix</keyword>
<feature type="transmembrane region" description="Helical" evidence="5">
    <location>
        <begin position="292"/>
        <end position="319"/>
    </location>
</feature>
<dbReference type="Pfam" id="PF07690">
    <property type="entry name" value="MFS_1"/>
    <property type="match status" value="1"/>
</dbReference>
<feature type="transmembrane region" description="Helical" evidence="5">
    <location>
        <begin position="116"/>
        <end position="145"/>
    </location>
</feature>
<keyword evidence="2 5" id="KW-0812">Transmembrane</keyword>
<protein>
    <recommendedName>
        <fullName evidence="8">Major facilitator superfamily (MFS) profile domain-containing protein</fullName>
    </recommendedName>
</protein>
<comment type="caution">
    <text evidence="6">The sequence shown here is derived from an EMBL/GenBank/DDBJ whole genome shotgun (WGS) entry which is preliminary data.</text>
</comment>
<dbReference type="InterPro" id="IPR011701">
    <property type="entry name" value="MFS"/>
</dbReference>
<keyword evidence="4 5" id="KW-0472">Membrane</keyword>
<dbReference type="SUPFAM" id="SSF103473">
    <property type="entry name" value="MFS general substrate transporter"/>
    <property type="match status" value="1"/>
</dbReference>
<evidence type="ECO:0000256" key="4">
    <source>
        <dbReference type="ARBA" id="ARBA00023136"/>
    </source>
</evidence>
<evidence type="ECO:0000256" key="3">
    <source>
        <dbReference type="ARBA" id="ARBA00022989"/>
    </source>
</evidence>
<feature type="transmembrane region" description="Helical" evidence="5">
    <location>
        <begin position="157"/>
        <end position="178"/>
    </location>
</feature>
<gene>
    <name evidence="6" type="ORF">KVV02_001856</name>
</gene>
<feature type="transmembrane region" description="Helical" evidence="5">
    <location>
        <begin position="87"/>
        <end position="104"/>
    </location>
</feature>
<evidence type="ECO:0000256" key="2">
    <source>
        <dbReference type="ARBA" id="ARBA00022692"/>
    </source>
</evidence>
<proteinExistence type="predicted"/>